<dbReference type="GO" id="GO:0003882">
    <property type="term" value="F:CDP-diacylglycerol-serine O-phosphatidyltransferase activity"/>
    <property type="evidence" value="ECO:0007669"/>
    <property type="project" value="UniProtKB-EC"/>
</dbReference>
<feature type="transmembrane region" description="Helical" evidence="16">
    <location>
        <begin position="12"/>
        <end position="35"/>
    </location>
</feature>
<name>A0ABS0IZQ0_9BACT</name>
<evidence type="ECO:0000313" key="18">
    <source>
        <dbReference type="Proteomes" id="UP001194469"/>
    </source>
</evidence>
<feature type="transmembrane region" description="Helical" evidence="16">
    <location>
        <begin position="190"/>
        <end position="210"/>
    </location>
</feature>
<feature type="transmembrane region" description="Helical" evidence="16">
    <location>
        <begin position="98"/>
        <end position="119"/>
    </location>
</feature>
<dbReference type="PROSITE" id="PS00379">
    <property type="entry name" value="CDP_ALCOHOL_P_TRANSF"/>
    <property type="match status" value="1"/>
</dbReference>
<organism evidence="17 18">
    <name type="scientific">Nitratidesulfovibrio oxamicus</name>
    <dbReference type="NCBI Taxonomy" id="32016"/>
    <lineage>
        <taxon>Bacteria</taxon>
        <taxon>Pseudomonadati</taxon>
        <taxon>Thermodesulfobacteriota</taxon>
        <taxon>Desulfovibrionia</taxon>
        <taxon>Desulfovibrionales</taxon>
        <taxon>Desulfovibrionaceae</taxon>
        <taxon>Nitratidesulfovibrio</taxon>
    </lineage>
</organism>
<protein>
    <recommendedName>
        <fullName evidence="5">CDP-diacylglycerol--serine O-phosphatidyltransferase</fullName>
        <ecNumber evidence="4">2.7.8.8</ecNumber>
    </recommendedName>
    <alternativeName>
        <fullName evidence="14">Phosphatidylserine synthase</fullName>
    </alternativeName>
</protein>
<reference evidence="17 18" key="1">
    <citation type="submission" date="2019-08" db="EMBL/GenBank/DDBJ databases">
        <authorList>
            <person name="Luo N."/>
        </authorList>
    </citation>
    <scope>NUCLEOTIDE SEQUENCE [LARGE SCALE GENOMIC DNA]</scope>
    <source>
        <strain evidence="17 18">NCIMB 9442</strain>
    </source>
</reference>
<evidence type="ECO:0000256" key="8">
    <source>
        <dbReference type="ARBA" id="ARBA00022692"/>
    </source>
</evidence>
<gene>
    <name evidence="17" type="primary">pssA</name>
    <name evidence="17" type="ORF">FVW20_01055</name>
</gene>
<keyword evidence="9 16" id="KW-1133">Transmembrane helix</keyword>
<keyword evidence="7 15" id="KW-0808">Transferase</keyword>
<comment type="subcellular location">
    <subcellularLocation>
        <location evidence="2">Endomembrane system</location>
        <topology evidence="2">Multi-pass membrane protein</topology>
    </subcellularLocation>
</comment>
<evidence type="ECO:0000256" key="16">
    <source>
        <dbReference type="SAM" id="Phobius"/>
    </source>
</evidence>
<evidence type="ECO:0000256" key="11">
    <source>
        <dbReference type="ARBA" id="ARBA00023136"/>
    </source>
</evidence>
<evidence type="ECO:0000256" key="13">
    <source>
        <dbReference type="ARBA" id="ARBA00023264"/>
    </source>
</evidence>
<dbReference type="Proteomes" id="UP001194469">
    <property type="component" value="Unassembled WGS sequence"/>
</dbReference>
<keyword evidence="13" id="KW-1208">Phospholipid metabolism</keyword>
<dbReference type="InterPro" id="IPR048254">
    <property type="entry name" value="CDP_ALCOHOL_P_TRANSF_CS"/>
</dbReference>
<comment type="caution">
    <text evidence="17">The sequence shown here is derived from an EMBL/GenBank/DDBJ whole genome shotgun (WGS) entry which is preliminary data.</text>
</comment>
<evidence type="ECO:0000313" key="17">
    <source>
        <dbReference type="EMBL" id="MBG3875650.1"/>
    </source>
</evidence>
<accession>A0ABS0IZQ0</accession>
<keyword evidence="18" id="KW-1185">Reference proteome</keyword>
<dbReference type="PANTHER" id="PTHR14269:SF61">
    <property type="entry name" value="CDP-DIACYLGLYCEROL--SERINE O-PHOSPHATIDYLTRANSFERASE"/>
    <property type="match status" value="1"/>
</dbReference>
<dbReference type="InterPro" id="IPR050324">
    <property type="entry name" value="CDP-alcohol_PTase-I"/>
</dbReference>
<evidence type="ECO:0000256" key="9">
    <source>
        <dbReference type="ARBA" id="ARBA00022989"/>
    </source>
</evidence>
<evidence type="ECO:0000256" key="12">
    <source>
        <dbReference type="ARBA" id="ARBA00023209"/>
    </source>
</evidence>
<dbReference type="RefSeq" id="WP_167121906.1">
    <property type="nucleotide sequence ID" value="NZ_VRYY01000021.1"/>
</dbReference>
<dbReference type="NCBIfam" id="TIGR00473">
    <property type="entry name" value="pssA"/>
    <property type="match status" value="1"/>
</dbReference>
<evidence type="ECO:0000256" key="5">
    <source>
        <dbReference type="ARBA" id="ARBA00017171"/>
    </source>
</evidence>
<comment type="catalytic activity">
    <reaction evidence="1">
        <text>a CDP-1,2-diacyl-sn-glycerol + L-serine = a 1,2-diacyl-sn-glycero-3-phospho-L-serine + CMP + H(+)</text>
        <dbReference type="Rhea" id="RHEA:16913"/>
        <dbReference type="ChEBI" id="CHEBI:15378"/>
        <dbReference type="ChEBI" id="CHEBI:33384"/>
        <dbReference type="ChEBI" id="CHEBI:57262"/>
        <dbReference type="ChEBI" id="CHEBI:58332"/>
        <dbReference type="ChEBI" id="CHEBI:60377"/>
        <dbReference type="EC" id="2.7.8.8"/>
    </reaction>
</comment>
<keyword evidence="12" id="KW-0594">Phospholipid biosynthesis</keyword>
<keyword evidence="8 16" id="KW-0812">Transmembrane</keyword>
<evidence type="ECO:0000256" key="6">
    <source>
        <dbReference type="ARBA" id="ARBA00022516"/>
    </source>
</evidence>
<feature type="transmembrane region" description="Helical" evidence="16">
    <location>
        <begin position="216"/>
        <end position="237"/>
    </location>
</feature>
<evidence type="ECO:0000256" key="4">
    <source>
        <dbReference type="ARBA" id="ARBA00013174"/>
    </source>
</evidence>
<dbReference type="InterPro" id="IPR000462">
    <property type="entry name" value="CDP-OH_P_trans"/>
</dbReference>
<dbReference type="InterPro" id="IPR004533">
    <property type="entry name" value="CDP-diaglyc--ser_O-PTrfase"/>
</dbReference>
<dbReference type="Gene3D" id="1.20.120.1760">
    <property type="match status" value="1"/>
</dbReference>
<dbReference type="EMBL" id="VRYY01000021">
    <property type="protein sequence ID" value="MBG3875650.1"/>
    <property type="molecule type" value="Genomic_DNA"/>
</dbReference>
<proteinExistence type="inferred from homology"/>
<dbReference type="InterPro" id="IPR043130">
    <property type="entry name" value="CDP-OH_PTrfase_TM_dom"/>
</dbReference>
<feature type="transmembrane region" description="Helical" evidence="16">
    <location>
        <begin position="131"/>
        <end position="154"/>
    </location>
</feature>
<dbReference type="EC" id="2.7.8.8" evidence="4"/>
<evidence type="ECO:0000256" key="10">
    <source>
        <dbReference type="ARBA" id="ARBA00023098"/>
    </source>
</evidence>
<keyword evidence="10" id="KW-0443">Lipid metabolism</keyword>
<dbReference type="Pfam" id="PF01066">
    <property type="entry name" value="CDP-OH_P_transf"/>
    <property type="match status" value="1"/>
</dbReference>
<evidence type="ECO:0000256" key="14">
    <source>
        <dbReference type="ARBA" id="ARBA00032361"/>
    </source>
</evidence>
<feature type="transmembrane region" description="Helical" evidence="16">
    <location>
        <begin position="160"/>
        <end position="178"/>
    </location>
</feature>
<keyword evidence="6" id="KW-0444">Lipid biosynthesis</keyword>
<comment type="similarity">
    <text evidence="3 15">Belongs to the CDP-alcohol phosphatidyltransferase class-I family.</text>
</comment>
<keyword evidence="11 16" id="KW-0472">Membrane</keyword>
<evidence type="ECO:0000256" key="2">
    <source>
        <dbReference type="ARBA" id="ARBA00004127"/>
    </source>
</evidence>
<evidence type="ECO:0000256" key="3">
    <source>
        <dbReference type="ARBA" id="ARBA00010441"/>
    </source>
</evidence>
<evidence type="ECO:0000256" key="15">
    <source>
        <dbReference type="RuleBase" id="RU003750"/>
    </source>
</evidence>
<evidence type="ECO:0000256" key="1">
    <source>
        <dbReference type="ARBA" id="ARBA00000287"/>
    </source>
</evidence>
<dbReference type="PANTHER" id="PTHR14269">
    <property type="entry name" value="CDP-DIACYLGLYCEROL--GLYCEROL-3-PHOSPHATE 3-PHOSPHATIDYLTRANSFERASE-RELATED"/>
    <property type="match status" value="1"/>
</dbReference>
<evidence type="ECO:0000256" key="7">
    <source>
        <dbReference type="ARBA" id="ARBA00022679"/>
    </source>
</evidence>
<sequence>MEQPARPIHKGVYILPNLFTTASLFAGFLGMLWAVSGRYEDCAMAILFSALMDGLDGKVARLTNTASEFGVQYDSLCDLVAFGVAPGFMMYQWQLHQYGRLGIAAAFLFAVCGALRLARFNISTATTSKKFFIGLPIPAAGCAVATLVLFSPYVPEQFAGFFPRFCLALAFVLAFLMVSRVRYASFKEYGLIKAHPFSSMVTAILLFVLVSSEPKLLGFLVFAGYLISGPVYTFVIIPRRNHKLLRSLS</sequence>